<organism evidence="1 2">
    <name type="scientific">Boletus reticuloceps</name>
    <dbReference type="NCBI Taxonomy" id="495285"/>
    <lineage>
        <taxon>Eukaryota</taxon>
        <taxon>Fungi</taxon>
        <taxon>Dikarya</taxon>
        <taxon>Basidiomycota</taxon>
        <taxon>Agaricomycotina</taxon>
        <taxon>Agaricomycetes</taxon>
        <taxon>Agaricomycetidae</taxon>
        <taxon>Boletales</taxon>
        <taxon>Boletineae</taxon>
        <taxon>Boletaceae</taxon>
        <taxon>Boletoideae</taxon>
        <taxon>Boletus</taxon>
    </lineage>
</organism>
<dbReference type="EMBL" id="JAGFBS010000071">
    <property type="protein sequence ID" value="KAG6369645.1"/>
    <property type="molecule type" value="Genomic_DNA"/>
</dbReference>
<comment type="caution">
    <text evidence="1">The sequence shown here is derived from an EMBL/GenBank/DDBJ whole genome shotgun (WGS) entry which is preliminary data.</text>
</comment>
<gene>
    <name evidence="1" type="ORF">JVT61DRAFT_14141</name>
</gene>
<accession>A0A8I2YCY5</accession>
<dbReference type="AlphaFoldDB" id="A0A8I2YCY5"/>
<evidence type="ECO:0000313" key="1">
    <source>
        <dbReference type="EMBL" id="KAG6369645.1"/>
    </source>
</evidence>
<keyword evidence="2" id="KW-1185">Reference proteome</keyword>
<dbReference type="OrthoDB" id="2680070at2759"/>
<protein>
    <submittedName>
        <fullName evidence="1">Uncharacterized protein</fullName>
    </submittedName>
</protein>
<evidence type="ECO:0000313" key="2">
    <source>
        <dbReference type="Proteomes" id="UP000683000"/>
    </source>
</evidence>
<proteinExistence type="predicted"/>
<reference evidence="1" key="1">
    <citation type="submission" date="2021-03" db="EMBL/GenBank/DDBJ databases">
        <title>Evolutionary innovations through gain and loss of genes in the ectomycorrhizal Boletales.</title>
        <authorList>
            <person name="Wu G."/>
            <person name="Miyauchi S."/>
            <person name="Morin E."/>
            <person name="Yang Z.-L."/>
            <person name="Xu J."/>
            <person name="Martin F.M."/>
        </authorList>
    </citation>
    <scope>NUCLEOTIDE SEQUENCE</scope>
    <source>
        <strain evidence="1">BR01</strain>
    </source>
</reference>
<dbReference type="Proteomes" id="UP000683000">
    <property type="component" value="Unassembled WGS sequence"/>
</dbReference>
<sequence length="110" mass="12717">METGMTAIRAIKWQTAKGENDPVLFLAVYDAREVLKAKSDMEPLSPIDLKKNDLMLLEVKMVHYHVKDIKTNKWGHCAQFEIIAISLLHSANYSQEDDKQQETMIKDLWI</sequence>
<name>A0A8I2YCY5_9AGAM</name>